<sequence length="289" mass="33649">MQDISKNSSQLYRITYEAYSKFANKISRCSSLAEVGEVSKTHLKYLINYHIIRITIQQEKKHLFFSLTKDEVDYDLHEKVDLLEHEENLYLKEIPIHTTNLPQDWIARNIDSSILVEPEMWAWLFNNNGRKVTVTLISDKNKNFTAADIDILKLAIDCFEAKFHEIYLARLLDNKNKSLTEALKVIKAQNEEIQNIVKNQKEIIKERTSEILEKNKKLLHISALNAHNIREPLSRIQGLIGLFPHFSDAEVRTELVPKIESSAEEMDLVLQEVILMATQELEHLKVEKE</sequence>
<protein>
    <recommendedName>
        <fullName evidence="4">Histidine kinase</fullName>
    </recommendedName>
</protein>
<keyword evidence="1" id="KW-0175">Coiled coil</keyword>
<name>A0A495PUV0_9FLAO</name>
<evidence type="ECO:0008006" key="4">
    <source>
        <dbReference type="Google" id="ProtNLM"/>
    </source>
</evidence>
<evidence type="ECO:0000313" key="3">
    <source>
        <dbReference type="Proteomes" id="UP000276282"/>
    </source>
</evidence>
<dbReference type="EMBL" id="RBLG01000002">
    <property type="protein sequence ID" value="RKS53550.1"/>
    <property type="molecule type" value="Genomic_DNA"/>
</dbReference>
<dbReference type="Proteomes" id="UP000276282">
    <property type="component" value="Unassembled WGS sequence"/>
</dbReference>
<dbReference type="InterPro" id="IPR036097">
    <property type="entry name" value="HisK_dim/P_sf"/>
</dbReference>
<reference evidence="2 3" key="1">
    <citation type="submission" date="2018-10" db="EMBL/GenBank/DDBJ databases">
        <title>Genomic Encyclopedia of Archaeal and Bacterial Type Strains, Phase II (KMG-II): from individual species to whole genera.</title>
        <authorList>
            <person name="Goeker M."/>
        </authorList>
    </citation>
    <scope>NUCLEOTIDE SEQUENCE [LARGE SCALE GENOMIC DNA]</scope>
    <source>
        <strain evidence="2 3">DSM 19839</strain>
    </source>
</reference>
<dbReference type="RefSeq" id="WP_245984130.1">
    <property type="nucleotide sequence ID" value="NZ_RBLG01000002.1"/>
</dbReference>
<evidence type="ECO:0000256" key="1">
    <source>
        <dbReference type="SAM" id="Coils"/>
    </source>
</evidence>
<feature type="coiled-coil region" evidence="1">
    <location>
        <begin position="169"/>
        <end position="206"/>
    </location>
</feature>
<organism evidence="2 3">
    <name type="scientific">Gillisia mitskevichiae</name>
    <dbReference type="NCBI Taxonomy" id="270921"/>
    <lineage>
        <taxon>Bacteria</taxon>
        <taxon>Pseudomonadati</taxon>
        <taxon>Bacteroidota</taxon>
        <taxon>Flavobacteriia</taxon>
        <taxon>Flavobacteriales</taxon>
        <taxon>Flavobacteriaceae</taxon>
        <taxon>Gillisia</taxon>
    </lineage>
</organism>
<comment type="caution">
    <text evidence="2">The sequence shown here is derived from an EMBL/GenBank/DDBJ whole genome shotgun (WGS) entry which is preliminary data.</text>
</comment>
<evidence type="ECO:0000313" key="2">
    <source>
        <dbReference type="EMBL" id="RKS53550.1"/>
    </source>
</evidence>
<gene>
    <name evidence="2" type="ORF">BC962_1802</name>
</gene>
<keyword evidence="3" id="KW-1185">Reference proteome</keyword>
<proteinExistence type="predicted"/>
<accession>A0A495PUV0</accession>
<dbReference type="AlphaFoldDB" id="A0A495PUV0"/>
<dbReference type="SUPFAM" id="SSF47384">
    <property type="entry name" value="Homodimeric domain of signal transducing histidine kinase"/>
    <property type="match status" value="1"/>
</dbReference>
<dbReference type="GO" id="GO:0000155">
    <property type="term" value="F:phosphorelay sensor kinase activity"/>
    <property type="evidence" value="ECO:0007669"/>
    <property type="project" value="InterPro"/>
</dbReference>